<feature type="transmembrane region" description="Helical" evidence="1">
    <location>
        <begin position="53"/>
        <end position="74"/>
    </location>
</feature>
<evidence type="ECO:0000259" key="2">
    <source>
        <dbReference type="Pfam" id="PF01757"/>
    </source>
</evidence>
<protein>
    <submittedName>
        <fullName evidence="3">Acyltransferase</fullName>
    </submittedName>
</protein>
<dbReference type="STRING" id="1123377.GCA_000423885_01449"/>
<dbReference type="InterPro" id="IPR050879">
    <property type="entry name" value="Acyltransferase_3"/>
</dbReference>
<dbReference type="RefSeq" id="WP_138347224.1">
    <property type="nucleotide sequence ID" value="NZ_SROY01000001.1"/>
</dbReference>
<gene>
    <name evidence="3" type="ORF">E5S66_02595</name>
</gene>
<feature type="transmembrane region" description="Helical" evidence="1">
    <location>
        <begin position="227"/>
        <end position="250"/>
    </location>
</feature>
<feature type="transmembrane region" description="Helical" evidence="1">
    <location>
        <begin position="288"/>
        <end position="307"/>
    </location>
</feature>
<dbReference type="Pfam" id="PF01757">
    <property type="entry name" value="Acyl_transf_3"/>
    <property type="match status" value="1"/>
</dbReference>
<dbReference type="GO" id="GO:0000271">
    <property type="term" value="P:polysaccharide biosynthetic process"/>
    <property type="evidence" value="ECO:0007669"/>
    <property type="project" value="TreeGrafter"/>
</dbReference>
<sequence>MLKLFLGRPRTRDEHVQALDGLRGLAVLIVIASHLSNAGWLPQPGMSGTGKSGVYLFFVLSAYLLAHAMLARPLAGLADPAYWIDYALRRVLRIWPLYLVVLLLSWGLTSLGVVHWHYQLDAAGFWRHLTLREGQSVLWSIPVEFTFYLWLPIVCLALLALRRMPGGRWWGVALLAALLVLARRQWPAAQAPVNGVQLGFYLPVFLAGVVAAWVSQEWPSLWRLARAWRAAGWLLLAALALVTPALWAAISGEGYNPELGHRWFTAFGFGWALLLLSVLWGAGVLSRLFASAPMRLVGVVSFSAYLWHMPVLQAADALGLRSHGLPALLVVLAAMLAVAMGSFLLFERPWRDVRFRRH</sequence>
<reference evidence="3 4" key="1">
    <citation type="submission" date="2019-04" db="EMBL/GenBank/DDBJ databases">
        <authorList>
            <person name="Grouzdev D.S."/>
            <person name="Nazina T.N."/>
        </authorList>
    </citation>
    <scope>NUCLEOTIDE SEQUENCE [LARGE SCALE GENOMIC DNA]</scope>
    <source>
        <strain evidence="3 4">SHC 3-19</strain>
    </source>
</reference>
<dbReference type="AlphaFoldDB" id="A0A5R9PHD1"/>
<dbReference type="InterPro" id="IPR002656">
    <property type="entry name" value="Acyl_transf_3_dom"/>
</dbReference>
<comment type="caution">
    <text evidence="3">The sequence shown here is derived from an EMBL/GenBank/DDBJ whole genome shotgun (WGS) entry which is preliminary data.</text>
</comment>
<feature type="transmembrane region" description="Helical" evidence="1">
    <location>
        <begin position="327"/>
        <end position="346"/>
    </location>
</feature>
<keyword evidence="1" id="KW-0472">Membrane</keyword>
<feature type="transmembrane region" description="Helical" evidence="1">
    <location>
        <begin position="95"/>
        <end position="118"/>
    </location>
</feature>
<keyword evidence="1" id="KW-1133">Transmembrane helix</keyword>
<dbReference type="PANTHER" id="PTHR23028:SF53">
    <property type="entry name" value="ACYL_TRANSF_3 DOMAIN-CONTAINING PROTEIN"/>
    <property type="match status" value="1"/>
</dbReference>
<dbReference type="GO" id="GO:0016747">
    <property type="term" value="F:acyltransferase activity, transferring groups other than amino-acyl groups"/>
    <property type="evidence" value="ECO:0007669"/>
    <property type="project" value="InterPro"/>
</dbReference>
<evidence type="ECO:0000256" key="1">
    <source>
        <dbReference type="SAM" id="Phobius"/>
    </source>
</evidence>
<feature type="transmembrane region" description="Helical" evidence="1">
    <location>
        <begin position="21"/>
        <end position="41"/>
    </location>
</feature>
<evidence type="ECO:0000313" key="4">
    <source>
        <dbReference type="Proteomes" id="UP000308508"/>
    </source>
</evidence>
<keyword evidence="3" id="KW-0808">Transferase</keyword>
<dbReference type="GO" id="GO:0016020">
    <property type="term" value="C:membrane"/>
    <property type="evidence" value="ECO:0007669"/>
    <property type="project" value="TreeGrafter"/>
</dbReference>
<name>A0A5R9PHD1_9GAMM</name>
<accession>A0A5R9PHD1</accession>
<feature type="transmembrane region" description="Helical" evidence="1">
    <location>
        <begin position="198"/>
        <end position="215"/>
    </location>
</feature>
<feature type="transmembrane region" description="Helical" evidence="1">
    <location>
        <begin position="138"/>
        <end position="161"/>
    </location>
</feature>
<proteinExistence type="predicted"/>
<keyword evidence="3" id="KW-0012">Acyltransferase</keyword>
<feature type="transmembrane region" description="Helical" evidence="1">
    <location>
        <begin position="168"/>
        <end position="186"/>
    </location>
</feature>
<dbReference type="PANTHER" id="PTHR23028">
    <property type="entry name" value="ACETYLTRANSFERASE"/>
    <property type="match status" value="1"/>
</dbReference>
<evidence type="ECO:0000313" key="3">
    <source>
        <dbReference type="EMBL" id="TLX22931.1"/>
    </source>
</evidence>
<feature type="domain" description="Acyltransferase 3" evidence="2">
    <location>
        <begin position="17"/>
        <end position="343"/>
    </location>
</feature>
<feature type="transmembrane region" description="Helical" evidence="1">
    <location>
        <begin position="262"/>
        <end position="281"/>
    </location>
</feature>
<keyword evidence="1" id="KW-0812">Transmembrane</keyword>
<dbReference type="EMBL" id="SROY01000001">
    <property type="protein sequence ID" value="TLX22931.1"/>
    <property type="molecule type" value="Genomic_DNA"/>
</dbReference>
<dbReference type="Proteomes" id="UP000308508">
    <property type="component" value="Unassembled WGS sequence"/>
</dbReference>
<keyword evidence="4" id="KW-1185">Reference proteome</keyword>
<organism evidence="3 4">
    <name type="scientific">Thermomonas fusca</name>
    <dbReference type="NCBI Taxonomy" id="215690"/>
    <lineage>
        <taxon>Bacteria</taxon>
        <taxon>Pseudomonadati</taxon>
        <taxon>Pseudomonadota</taxon>
        <taxon>Gammaproteobacteria</taxon>
        <taxon>Lysobacterales</taxon>
        <taxon>Lysobacteraceae</taxon>
        <taxon>Thermomonas</taxon>
    </lineage>
</organism>